<evidence type="ECO:0000313" key="3">
    <source>
        <dbReference type="Proteomes" id="UP000270673"/>
    </source>
</evidence>
<dbReference type="KEGG" id="buy:D8S85_15695"/>
<reference evidence="2 3" key="1">
    <citation type="submission" date="2018-10" db="EMBL/GenBank/DDBJ databases">
        <title>Butyricimonas faecalis sp. nov., isolated from human faeces and emended description of the genus Butyricimonas.</title>
        <authorList>
            <person name="Le Roy T."/>
            <person name="Van der Smissen P."/>
            <person name="Paquot A."/>
            <person name="Delzenne N."/>
            <person name="Muccioli G."/>
            <person name="Collet J.-F."/>
            <person name="Cani P.D."/>
        </authorList>
    </citation>
    <scope>NUCLEOTIDE SEQUENCE [LARGE SCALE GENOMIC DNA]</scope>
    <source>
        <strain evidence="2 3">H184</strain>
    </source>
</reference>
<gene>
    <name evidence="2" type="ORF">D8S85_15695</name>
</gene>
<evidence type="ECO:0000313" key="2">
    <source>
        <dbReference type="EMBL" id="AZS30845.1"/>
    </source>
</evidence>
<dbReference type="EMBL" id="CP032819">
    <property type="protein sequence ID" value="AZS30845.1"/>
    <property type="molecule type" value="Genomic_DNA"/>
</dbReference>
<dbReference type="RefSeq" id="WP_106481404.1">
    <property type="nucleotide sequence ID" value="NZ_CP032819.1"/>
</dbReference>
<dbReference type="GO" id="GO:0006260">
    <property type="term" value="P:DNA replication"/>
    <property type="evidence" value="ECO:0007669"/>
    <property type="project" value="InterPro"/>
</dbReference>
<accession>A0A3S9VWC1</accession>
<keyword evidence="3" id="KW-1185">Reference proteome</keyword>
<evidence type="ECO:0000259" key="1">
    <source>
        <dbReference type="Pfam" id="PF05144"/>
    </source>
</evidence>
<feature type="domain" description="Replication-associated protein G2P N-terminal" evidence="1">
    <location>
        <begin position="53"/>
        <end position="190"/>
    </location>
</feature>
<name>A0A3S9VWC1_9BACT</name>
<dbReference type="AlphaFoldDB" id="A0A3S9VWC1"/>
<dbReference type="OrthoDB" id="1438889at2"/>
<dbReference type="Pfam" id="PF05144">
    <property type="entry name" value="Phage_CRI"/>
    <property type="match status" value="1"/>
</dbReference>
<sequence length="311" mass="35429">MYDKVKLWVMRTRDTPDVSNFLDKAKDHVDHETGEVCTFGSLEGLKVSIYTGGISIIGSLAKFLYPNNIYPLDRHGTRQAITKLSDSLHLDVADAKVTSMEFGRAFVMRHPVENYLSKLGNTPKLLRYHFDVGTLYYKPQSPRQHKVLAFYDKKADARVKGMVLPDGFDNANLLKYEMRFNGRLPQQMNVPEVTASTLSESVFYHLMVRKYQENYFAISKLNQVKTDIMSEIKTVSDAFDVLVARLINQSDQTQIATFMEELKEAKVFDDRKSYTRLKKKIQDVATKAGVTVSDGLVKELDDEIKNVGAYV</sequence>
<proteinExistence type="predicted"/>
<protein>
    <recommendedName>
        <fullName evidence="1">Replication-associated protein G2P N-terminal domain-containing protein</fullName>
    </recommendedName>
</protein>
<dbReference type="InterPro" id="IPR022686">
    <property type="entry name" value="G2P_N"/>
</dbReference>
<dbReference type="Proteomes" id="UP000270673">
    <property type="component" value="Chromosome"/>
</dbReference>
<organism evidence="2 3">
    <name type="scientific">Butyricimonas faecalis</name>
    <dbReference type="NCBI Taxonomy" id="2093856"/>
    <lineage>
        <taxon>Bacteria</taxon>
        <taxon>Pseudomonadati</taxon>
        <taxon>Bacteroidota</taxon>
        <taxon>Bacteroidia</taxon>
        <taxon>Bacteroidales</taxon>
        <taxon>Odoribacteraceae</taxon>
        <taxon>Butyricimonas</taxon>
    </lineage>
</organism>